<evidence type="ECO:0000256" key="3">
    <source>
        <dbReference type="ARBA" id="ARBA00011245"/>
    </source>
</evidence>
<dbReference type="Proteomes" id="UP000272474">
    <property type="component" value="Unassembled WGS sequence"/>
</dbReference>
<keyword evidence="12" id="KW-0119">Carbohydrate metabolism</keyword>
<evidence type="ECO:0000256" key="7">
    <source>
        <dbReference type="ARBA" id="ARBA00022679"/>
    </source>
</evidence>
<evidence type="ECO:0000256" key="4">
    <source>
        <dbReference type="ARBA" id="ARBA00011962"/>
    </source>
</evidence>
<evidence type="ECO:0000256" key="13">
    <source>
        <dbReference type="ARBA" id="ARBA00031251"/>
    </source>
</evidence>
<dbReference type="GO" id="GO:0005524">
    <property type="term" value="F:ATP binding"/>
    <property type="evidence" value="ECO:0007669"/>
    <property type="project" value="UniProtKB-KW"/>
</dbReference>
<dbReference type="UniPathway" id="UPA00164"/>
<dbReference type="OrthoDB" id="3787729at2"/>
<dbReference type="AlphaFoldDB" id="A0A3A9YI95"/>
<dbReference type="GO" id="GO:0005978">
    <property type="term" value="P:glycogen biosynthetic process"/>
    <property type="evidence" value="ECO:0007669"/>
    <property type="project" value="UniProtKB-UniPathway"/>
</dbReference>
<evidence type="ECO:0000259" key="15">
    <source>
        <dbReference type="Pfam" id="PF18085"/>
    </source>
</evidence>
<comment type="pathway">
    <text evidence="1">Glycan biosynthesis; glycogen biosynthesis.</text>
</comment>
<evidence type="ECO:0000256" key="1">
    <source>
        <dbReference type="ARBA" id="ARBA00004964"/>
    </source>
</evidence>
<dbReference type="EMBL" id="RBAL01000032">
    <property type="protein sequence ID" value="RKN36691.1"/>
    <property type="molecule type" value="Genomic_DNA"/>
</dbReference>
<keyword evidence="17" id="KW-1185">Reference proteome</keyword>
<dbReference type="GO" id="GO:0016301">
    <property type="term" value="F:kinase activity"/>
    <property type="evidence" value="ECO:0007669"/>
    <property type="project" value="UniProtKB-KW"/>
</dbReference>
<dbReference type="Pfam" id="PF18085">
    <property type="entry name" value="Mak_N_cap"/>
    <property type="match status" value="1"/>
</dbReference>
<keyword evidence="8" id="KW-0547">Nucleotide-binding</keyword>
<evidence type="ECO:0000256" key="5">
    <source>
        <dbReference type="ARBA" id="ARBA00013882"/>
    </source>
</evidence>
<keyword evidence="11" id="KW-0320">Glycogen biosynthesis</keyword>
<evidence type="ECO:0000256" key="6">
    <source>
        <dbReference type="ARBA" id="ARBA00022600"/>
    </source>
</evidence>
<sequence length="477" mass="50730">MTLTAPPPARADALRRGLASWLPGRRWFAGKGRPFLGPQILHRTPLAAAVPGAAWRAEVLVVRVSHSQVEAPDHYLVPVAMRHSLPPGLEDSLIARDERCVVYDALADPQIVRDLVDGLLKTRPGQGEVAFRRGGAVGDTGLPLGEARVLSGEQSNTSVVLGDEVVLKVFRRLRQGENPESEVLRLLTEAGQPHVPPLLGDFEGPLGEGRATYGILQRFLPDAADGWALALAGAGGAPAPAGGAGPGDGFPAEAFRLGEAVAAVHRTLAEAAPTTRLSREDLRAAGERMRARLEAAVRLSPGLRTIAPSLAAAFAGLAASGPGVLAQRLHGDLHLGQTLRTRTGWSLIDFEGEPDSPLAHRRALHPVAKDIAGMLRSFDYAAHHGLLRAEPPAAERRDLQEAARAWAARSQEAFCEGYARAAGADPREHGALLRAYLVDKAVYELVYEIRNRPGWASLPMRALERLSRGAGTGGSPL</sequence>
<dbReference type="SUPFAM" id="SSF56112">
    <property type="entry name" value="Protein kinase-like (PK-like)"/>
    <property type="match status" value="1"/>
</dbReference>
<evidence type="ECO:0000256" key="14">
    <source>
        <dbReference type="ARBA" id="ARBA00049067"/>
    </source>
</evidence>
<keyword evidence="7" id="KW-0808">Transferase</keyword>
<comment type="subunit">
    <text evidence="3">Monomer.</text>
</comment>
<dbReference type="Gene3D" id="3.90.1200.10">
    <property type="match status" value="1"/>
</dbReference>
<keyword evidence="6" id="KW-0321">Glycogen metabolism</keyword>
<evidence type="ECO:0000313" key="16">
    <source>
        <dbReference type="EMBL" id="RKN36691.1"/>
    </source>
</evidence>
<comment type="similarity">
    <text evidence="2">Belongs to the aminoglycoside phosphotransferase family.</text>
</comment>
<organism evidence="16 17">
    <name type="scientific">Streptomyces hoynatensis</name>
    <dbReference type="NCBI Taxonomy" id="1141874"/>
    <lineage>
        <taxon>Bacteria</taxon>
        <taxon>Bacillati</taxon>
        <taxon>Actinomycetota</taxon>
        <taxon>Actinomycetes</taxon>
        <taxon>Kitasatosporales</taxon>
        <taxon>Streptomycetaceae</taxon>
        <taxon>Streptomyces</taxon>
    </lineage>
</organism>
<comment type="caution">
    <text evidence="16">The sequence shown here is derived from an EMBL/GenBank/DDBJ whole genome shotgun (WGS) entry which is preliminary data.</text>
</comment>
<gene>
    <name evidence="16" type="ORF">D7294_29890</name>
</gene>
<protein>
    <recommendedName>
        <fullName evidence="5">Maltokinase</fullName>
        <ecNumber evidence="4">2.7.1.175</ecNumber>
    </recommendedName>
    <alternativeName>
        <fullName evidence="13">Maltose-1-phosphate synthase</fullName>
    </alternativeName>
</protein>
<feature type="domain" description="Maltokinase N-terminal cap" evidence="15">
    <location>
        <begin position="21"/>
        <end position="108"/>
    </location>
</feature>
<dbReference type="RefSeq" id="WP_120684948.1">
    <property type="nucleotide sequence ID" value="NZ_RBAL01000032.1"/>
</dbReference>
<dbReference type="EC" id="2.7.1.175" evidence="4"/>
<name>A0A3A9YI95_9ACTN</name>
<evidence type="ECO:0000256" key="12">
    <source>
        <dbReference type="ARBA" id="ARBA00023277"/>
    </source>
</evidence>
<comment type="catalytic activity">
    <reaction evidence="14">
        <text>D-maltose + ATP = alpha-maltose 1-phosphate + ADP + H(+)</text>
        <dbReference type="Rhea" id="RHEA:31915"/>
        <dbReference type="ChEBI" id="CHEBI:15378"/>
        <dbReference type="ChEBI" id="CHEBI:17306"/>
        <dbReference type="ChEBI" id="CHEBI:30616"/>
        <dbReference type="ChEBI" id="CHEBI:63576"/>
        <dbReference type="ChEBI" id="CHEBI:456216"/>
        <dbReference type="EC" id="2.7.1.175"/>
    </reaction>
</comment>
<keyword evidence="9" id="KW-0418">Kinase</keyword>
<evidence type="ECO:0000313" key="17">
    <source>
        <dbReference type="Proteomes" id="UP000272474"/>
    </source>
</evidence>
<evidence type="ECO:0000256" key="2">
    <source>
        <dbReference type="ARBA" id="ARBA00006219"/>
    </source>
</evidence>
<keyword evidence="10" id="KW-0067">ATP-binding</keyword>
<dbReference type="InterPro" id="IPR040999">
    <property type="entry name" value="Mak_N_cap"/>
</dbReference>
<dbReference type="InterPro" id="IPR011009">
    <property type="entry name" value="Kinase-like_dom_sf"/>
</dbReference>
<reference evidence="16 17" key="1">
    <citation type="journal article" date="2014" name="Int. J. Syst. Evol. Microbiol.">
        <title>Streptomyces hoynatensis sp. nov., isolated from deep marine sediment.</title>
        <authorList>
            <person name="Veyisoglu A."/>
            <person name="Sahin N."/>
        </authorList>
    </citation>
    <scope>NUCLEOTIDE SEQUENCE [LARGE SCALE GENOMIC DNA]</scope>
    <source>
        <strain evidence="16 17">KCTC 29097</strain>
    </source>
</reference>
<evidence type="ECO:0000256" key="8">
    <source>
        <dbReference type="ARBA" id="ARBA00022741"/>
    </source>
</evidence>
<evidence type="ECO:0000256" key="10">
    <source>
        <dbReference type="ARBA" id="ARBA00022840"/>
    </source>
</evidence>
<evidence type="ECO:0000256" key="11">
    <source>
        <dbReference type="ARBA" id="ARBA00023056"/>
    </source>
</evidence>
<accession>A0A3A9YI95</accession>
<proteinExistence type="inferred from homology"/>
<evidence type="ECO:0000256" key="9">
    <source>
        <dbReference type="ARBA" id="ARBA00022777"/>
    </source>
</evidence>